<feature type="region of interest" description="Disordered" evidence="1">
    <location>
        <begin position="1"/>
        <end position="43"/>
    </location>
</feature>
<dbReference type="PANTHER" id="PTHR35704">
    <property type="entry name" value="OS02G0254600 PROTEIN"/>
    <property type="match status" value="1"/>
</dbReference>
<gene>
    <name evidence="2" type="ORF">HU200_050640</name>
</gene>
<dbReference type="EMBL" id="JACEFO010002254">
    <property type="protein sequence ID" value="KAF8670612.1"/>
    <property type="molecule type" value="Genomic_DNA"/>
</dbReference>
<dbReference type="OrthoDB" id="690994at2759"/>
<name>A0A835AMX2_9POAL</name>
<sequence>MGNCIQSSSSSSGSHGAFAGEGRRLQGSGGLSGEEQGASSPMPVVKVKMVLSKAELGWLVSQLKAGDRRLEEVLHDMKRRKRDAGGDGWRPSLESIFECPAEMTEAASSDD</sequence>
<evidence type="ECO:0000313" key="2">
    <source>
        <dbReference type="EMBL" id="KAF8670612.1"/>
    </source>
</evidence>
<organism evidence="2 3">
    <name type="scientific">Digitaria exilis</name>
    <dbReference type="NCBI Taxonomy" id="1010633"/>
    <lineage>
        <taxon>Eukaryota</taxon>
        <taxon>Viridiplantae</taxon>
        <taxon>Streptophyta</taxon>
        <taxon>Embryophyta</taxon>
        <taxon>Tracheophyta</taxon>
        <taxon>Spermatophyta</taxon>
        <taxon>Magnoliopsida</taxon>
        <taxon>Liliopsida</taxon>
        <taxon>Poales</taxon>
        <taxon>Poaceae</taxon>
        <taxon>PACMAD clade</taxon>
        <taxon>Panicoideae</taxon>
        <taxon>Panicodae</taxon>
        <taxon>Paniceae</taxon>
        <taxon>Anthephorinae</taxon>
        <taxon>Digitaria</taxon>
    </lineage>
</organism>
<dbReference type="Proteomes" id="UP000636709">
    <property type="component" value="Unassembled WGS sequence"/>
</dbReference>
<reference evidence="2" key="1">
    <citation type="submission" date="2020-07" db="EMBL/GenBank/DDBJ databases">
        <title>Genome sequence and genetic diversity analysis of an under-domesticated orphan crop, white fonio (Digitaria exilis).</title>
        <authorList>
            <person name="Bennetzen J.L."/>
            <person name="Chen S."/>
            <person name="Ma X."/>
            <person name="Wang X."/>
            <person name="Yssel A.E.J."/>
            <person name="Chaluvadi S.R."/>
            <person name="Johnson M."/>
            <person name="Gangashetty P."/>
            <person name="Hamidou F."/>
            <person name="Sanogo M.D."/>
            <person name="Zwaenepoel A."/>
            <person name="Wallace J."/>
            <person name="Van De Peer Y."/>
            <person name="Van Deynze A."/>
        </authorList>
    </citation>
    <scope>NUCLEOTIDE SEQUENCE</scope>
    <source>
        <tissue evidence="2">Leaves</tissue>
    </source>
</reference>
<dbReference type="PANTHER" id="PTHR35704:SF1">
    <property type="entry name" value="OS02G0254600 PROTEIN"/>
    <property type="match status" value="1"/>
</dbReference>
<proteinExistence type="predicted"/>
<accession>A0A835AMX2</accession>
<evidence type="ECO:0000256" key="1">
    <source>
        <dbReference type="SAM" id="MobiDB-lite"/>
    </source>
</evidence>
<evidence type="ECO:0000313" key="3">
    <source>
        <dbReference type="Proteomes" id="UP000636709"/>
    </source>
</evidence>
<dbReference type="AlphaFoldDB" id="A0A835AMX2"/>
<keyword evidence="3" id="KW-1185">Reference proteome</keyword>
<protein>
    <submittedName>
        <fullName evidence="2">Uncharacterized protein</fullName>
    </submittedName>
</protein>
<comment type="caution">
    <text evidence="2">The sequence shown here is derived from an EMBL/GenBank/DDBJ whole genome shotgun (WGS) entry which is preliminary data.</text>
</comment>